<feature type="compositionally biased region" description="Basic and acidic residues" evidence="1">
    <location>
        <begin position="43"/>
        <end position="55"/>
    </location>
</feature>
<sequence>MPEPPVLSDFLDPTEGARRTENKPDVKVLEPIHDTGLMAPSAENDKTVSSRPGSDHVDGLLTKSELQEVSQVPEPKPGMIKKDHGVITKAGSAALGGLGTVMAAGGTLLTASVDAVAGGGLAVLTAVGIKSASNDDGNAVLTGAVNTAPAKTHSAPTAGPKQRANQALSPKPAERDAMQRVQAGENLPALTFGGDIAELPKIHSNEPIIVPTAATGHTAPPSTGTDNRLIAVASAEPAANLPVYPLAPDIIAPDSVQSASPNNVKAKIDIADTALTMNPDRVFAAPDSTSFAALERHRLTPAREMEDEGRALSPSPVEGGSIGREQSPGIDSGRGKADVASGNVAQPMVNPIQEGKPVVEASARSDIIPWPDAPTLSRTALINQCKITLAANEVGVLKQYIDSDYYGHVPVFEVMDQDADFSQPVYRHYIEIDGEKVAVLLSSAKAHGIKYAMIDESRPDNHYGLLFDNGHWQLQAPTAEQVDPRLLEAITFDMIDPHCTEDRLSAPDDRGLQWASEHRPYLRIRGFYARVYPIPGFSNLYAIKSRSHRYGVSIRFKKGRFILETQANEPFQNGLPRKIVKQRIRIKRKLAKVKRALQLNNKRALQQNRMLRCALSLCEAFKLHKNFEAGSIHHFTRLGMAFIEKFVIRNKISDPSMVEIYTLQLAWVENITFPLQRNTKIKKT</sequence>
<keyword evidence="3" id="KW-1185">Reference proteome</keyword>
<dbReference type="EMBL" id="SZPQ01000096">
    <property type="protein sequence ID" value="TKI02250.1"/>
    <property type="molecule type" value="Genomic_DNA"/>
</dbReference>
<proteinExistence type="predicted"/>
<comment type="caution">
    <text evidence="2">The sequence shown here is derived from an EMBL/GenBank/DDBJ whole genome shotgun (WGS) entry which is preliminary data.</text>
</comment>
<organism evidence="2 3">
    <name type="scientific">Martelella alba</name>
    <dbReference type="NCBI Taxonomy" id="2590451"/>
    <lineage>
        <taxon>Bacteria</taxon>
        <taxon>Pseudomonadati</taxon>
        <taxon>Pseudomonadota</taxon>
        <taxon>Alphaproteobacteria</taxon>
        <taxon>Hyphomicrobiales</taxon>
        <taxon>Aurantimonadaceae</taxon>
        <taxon>Martelella</taxon>
    </lineage>
</organism>
<dbReference type="Proteomes" id="UP000305202">
    <property type="component" value="Unassembled WGS sequence"/>
</dbReference>
<feature type="region of interest" description="Disordered" evidence="1">
    <location>
        <begin position="36"/>
        <end position="55"/>
    </location>
</feature>
<feature type="region of interest" description="Disordered" evidence="1">
    <location>
        <begin position="148"/>
        <end position="176"/>
    </location>
</feature>
<evidence type="ECO:0000313" key="3">
    <source>
        <dbReference type="Proteomes" id="UP000305202"/>
    </source>
</evidence>
<evidence type="ECO:0000256" key="1">
    <source>
        <dbReference type="SAM" id="MobiDB-lite"/>
    </source>
</evidence>
<feature type="compositionally biased region" description="Basic and acidic residues" evidence="1">
    <location>
        <begin position="15"/>
        <end position="25"/>
    </location>
</feature>
<gene>
    <name evidence="2" type="ORF">FCN80_25550</name>
</gene>
<evidence type="ECO:0000313" key="2">
    <source>
        <dbReference type="EMBL" id="TKI02250.1"/>
    </source>
</evidence>
<protein>
    <submittedName>
        <fullName evidence="2">Uncharacterized protein</fullName>
    </submittedName>
</protein>
<feature type="region of interest" description="Disordered" evidence="1">
    <location>
        <begin position="302"/>
        <end position="339"/>
    </location>
</feature>
<name>A0ABY2SD84_9HYPH</name>
<feature type="region of interest" description="Disordered" evidence="1">
    <location>
        <begin position="1"/>
        <end position="25"/>
    </location>
</feature>
<accession>A0ABY2SD84</accession>
<reference evidence="2 3" key="1">
    <citation type="submission" date="2019-04" db="EMBL/GenBank/DDBJ databases">
        <authorList>
            <person name="Li M."/>
            <person name="Gao C."/>
        </authorList>
    </citation>
    <scope>NUCLEOTIDE SEQUENCE [LARGE SCALE GENOMIC DNA]</scope>
    <source>
        <strain evidence="2 3">BGMRC 2031</strain>
    </source>
</reference>